<dbReference type="AlphaFoldDB" id="A0A292ZN43"/>
<dbReference type="GO" id="GO:0006364">
    <property type="term" value="P:rRNA processing"/>
    <property type="evidence" value="ECO:0007669"/>
    <property type="project" value="UniProtKB-KW"/>
</dbReference>
<dbReference type="SUPFAM" id="SSF53335">
    <property type="entry name" value="S-adenosyl-L-methionine-dependent methyltransferases"/>
    <property type="match status" value="1"/>
</dbReference>
<dbReference type="PANTHER" id="PTHR47816:SF4">
    <property type="entry name" value="RIBOSOMAL RNA SMALL SUBUNIT METHYLTRANSFERASE C"/>
    <property type="match status" value="1"/>
</dbReference>
<organism evidence="7 8">
    <name type="scientific">Sphingobium fuliginis (strain ATCC 27551)</name>
    <dbReference type="NCBI Taxonomy" id="336203"/>
    <lineage>
        <taxon>Bacteria</taxon>
        <taxon>Pseudomonadati</taxon>
        <taxon>Pseudomonadota</taxon>
        <taxon>Alphaproteobacteria</taxon>
        <taxon>Sphingomonadales</taxon>
        <taxon>Sphingomonadaceae</taxon>
        <taxon>Sphingobium</taxon>
    </lineage>
</organism>
<evidence type="ECO:0000313" key="7">
    <source>
        <dbReference type="EMBL" id="GAY24548.1"/>
    </source>
</evidence>
<evidence type="ECO:0000256" key="1">
    <source>
        <dbReference type="ARBA" id="ARBA00022490"/>
    </source>
</evidence>
<dbReference type="PANTHER" id="PTHR47816">
    <property type="entry name" value="RIBOSOMAL RNA SMALL SUBUNIT METHYLTRANSFERASE C"/>
    <property type="match status" value="1"/>
</dbReference>
<dbReference type="GO" id="GO:0032259">
    <property type="term" value="P:methylation"/>
    <property type="evidence" value="ECO:0007669"/>
    <property type="project" value="UniProtKB-KW"/>
</dbReference>
<feature type="domain" description="Methyltransferase small" evidence="6">
    <location>
        <begin position="153"/>
        <end position="273"/>
    </location>
</feature>
<gene>
    <name evidence="7" type="ORF">SFOMI_5128</name>
</gene>
<dbReference type="Gene3D" id="3.40.50.150">
    <property type="entry name" value="Vaccinia Virus protein VP39"/>
    <property type="match status" value="1"/>
</dbReference>
<name>A0A292ZN43_SPHSA</name>
<dbReference type="InterPro" id="IPR007848">
    <property type="entry name" value="Small_mtfrase_dom"/>
</dbReference>
<accession>A0A292ZN43</accession>
<keyword evidence="2" id="KW-0698">rRNA processing</keyword>
<protein>
    <submittedName>
        <fullName evidence="7">HemK family modification methylase PA2179</fullName>
    </submittedName>
</protein>
<dbReference type="InterPro" id="IPR046977">
    <property type="entry name" value="RsmC/RlmG"/>
</dbReference>
<dbReference type="EMBL" id="BEWI01000032">
    <property type="protein sequence ID" value="GAY24548.1"/>
    <property type="molecule type" value="Genomic_DNA"/>
</dbReference>
<comment type="caution">
    <text evidence="7">The sequence shown here is derived from an EMBL/GenBank/DDBJ whole genome shotgun (WGS) entry which is preliminary data.</text>
</comment>
<keyword evidence="3 7" id="KW-0489">Methyltransferase</keyword>
<dbReference type="InterPro" id="IPR002052">
    <property type="entry name" value="DNA_methylase_N6_adenine_CS"/>
</dbReference>
<dbReference type="Pfam" id="PF05175">
    <property type="entry name" value="MTS"/>
    <property type="match status" value="1"/>
</dbReference>
<dbReference type="PROSITE" id="PS00092">
    <property type="entry name" value="N6_MTASE"/>
    <property type="match status" value="1"/>
</dbReference>
<keyword evidence="5" id="KW-0949">S-adenosyl-L-methionine</keyword>
<keyword evidence="4" id="KW-0808">Transferase</keyword>
<evidence type="ECO:0000313" key="8">
    <source>
        <dbReference type="Proteomes" id="UP000221538"/>
    </source>
</evidence>
<dbReference type="GO" id="GO:0008757">
    <property type="term" value="F:S-adenosylmethionine-dependent methyltransferase activity"/>
    <property type="evidence" value="ECO:0007669"/>
    <property type="project" value="InterPro"/>
</dbReference>
<evidence type="ECO:0000256" key="3">
    <source>
        <dbReference type="ARBA" id="ARBA00022603"/>
    </source>
</evidence>
<reference evidence="7 8" key="1">
    <citation type="journal article" date="2013" name="Biodegradation">
        <title>Occurrence of 4-tert-butylphenol (4-t-BP) biodegradation in an aquatic sample caused by the presence of Spirodela polyrrhiza and isolation of a 4-t-BP-utilizing bacterium.</title>
        <authorList>
            <person name="Ogata Y."/>
            <person name="Toyama T."/>
            <person name="Yu N."/>
            <person name="Wang X."/>
            <person name="Sei K."/>
            <person name="Ike M."/>
        </authorList>
    </citation>
    <scope>NUCLEOTIDE SEQUENCE [LARGE SCALE GENOMIC DNA]</scope>
    <source>
        <strain evidence="7 8">OMI</strain>
    </source>
</reference>
<reference evidence="7 8" key="2">
    <citation type="journal article" date="2013" name="Environ. Sci. Technol.">
        <title>The 4-tert-butylphenol-utilizing bacterium Sphingobium fuliginis OMI can degrade bisphenols via phenolic ring hydroxylation and meta-cleavage pathway.</title>
        <authorList>
            <person name="Ogata Y."/>
            <person name="Goda S."/>
            <person name="Toyama T."/>
            <person name="Sei K."/>
            <person name="Ike M."/>
        </authorList>
    </citation>
    <scope>NUCLEOTIDE SEQUENCE [LARGE SCALE GENOMIC DNA]</scope>
    <source>
        <strain evidence="7 8">OMI</strain>
    </source>
</reference>
<evidence type="ECO:0000256" key="5">
    <source>
        <dbReference type="ARBA" id="ARBA00022691"/>
    </source>
</evidence>
<evidence type="ECO:0000256" key="2">
    <source>
        <dbReference type="ARBA" id="ARBA00022552"/>
    </source>
</evidence>
<dbReference type="CDD" id="cd02440">
    <property type="entry name" value="AdoMet_MTases"/>
    <property type="match status" value="1"/>
</dbReference>
<dbReference type="RefSeq" id="WP_255309024.1">
    <property type="nucleotide sequence ID" value="NZ_BEWI01000032.1"/>
</dbReference>
<dbReference type="GO" id="GO:0008170">
    <property type="term" value="F:N-methyltransferase activity"/>
    <property type="evidence" value="ECO:0007669"/>
    <property type="project" value="UniProtKB-ARBA"/>
</dbReference>
<dbReference type="GO" id="GO:0003676">
    <property type="term" value="F:nucleic acid binding"/>
    <property type="evidence" value="ECO:0007669"/>
    <property type="project" value="InterPro"/>
</dbReference>
<sequence length="336" mass="37107">MHDLSAFRKAEIPPPAMLARKPEDAAMEEEALRELLLLLKKRRYAFVTPTPLSHSRILARDAARPARDLRDVFGWNRPFSPDLLDRSVMECLKRAEMVEHRADGMMRSRVRVSSLDDDLFLHSSYPTVDRDAVFFGPDSYRFARLIRQELAMRPARRGARIADMGAGTGVGAIVAARSCPQACIVMTDVNASALRFARINAGVAGFGASYVLADTLDPVAGDFDLIVANPPYIRDRQGRAYRDGGDGHGAAVAWRMAESALSRLKREGRLLLYTGSAIVGGADALRARLSALAESRDCTLCYSEIDPDIFGEELEGPAYRDVERIALVAAIFTRRH</sequence>
<keyword evidence="1" id="KW-0963">Cytoplasm</keyword>
<evidence type="ECO:0000259" key="6">
    <source>
        <dbReference type="Pfam" id="PF05175"/>
    </source>
</evidence>
<dbReference type="Proteomes" id="UP000221538">
    <property type="component" value="Unassembled WGS sequence"/>
</dbReference>
<dbReference type="InterPro" id="IPR029063">
    <property type="entry name" value="SAM-dependent_MTases_sf"/>
</dbReference>
<evidence type="ECO:0000256" key="4">
    <source>
        <dbReference type="ARBA" id="ARBA00022679"/>
    </source>
</evidence>
<proteinExistence type="predicted"/>